<evidence type="ECO:0000256" key="5">
    <source>
        <dbReference type="PROSITE-ProRule" id="PRU00533"/>
    </source>
</evidence>
<dbReference type="PRINTS" id="PR01549">
    <property type="entry name" value="AUTOINDCRSYN"/>
</dbReference>
<proteinExistence type="inferred from homology"/>
<comment type="similarity">
    <text evidence="5 6">Belongs to the autoinducer synthase family.</text>
</comment>
<dbReference type="GO" id="GO:0009372">
    <property type="term" value="P:quorum sensing"/>
    <property type="evidence" value="ECO:0007669"/>
    <property type="project" value="UniProtKB-UniRule"/>
</dbReference>
<evidence type="ECO:0000256" key="6">
    <source>
        <dbReference type="RuleBase" id="RU361135"/>
    </source>
</evidence>
<dbReference type="PANTHER" id="PTHR39322:SF1">
    <property type="entry name" value="ISOVALERYL-HOMOSERINE LACTONE SYNTHASE"/>
    <property type="match status" value="1"/>
</dbReference>
<evidence type="ECO:0000256" key="3">
    <source>
        <dbReference type="ARBA" id="ARBA00022691"/>
    </source>
</evidence>
<dbReference type="OrthoDB" id="6169313at2"/>
<dbReference type="Pfam" id="PF00765">
    <property type="entry name" value="Autoind_synth"/>
    <property type="match status" value="1"/>
</dbReference>
<keyword evidence="8" id="KW-1185">Reference proteome</keyword>
<dbReference type="AlphaFoldDB" id="A0A346A1H0"/>
<reference evidence="7 8" key="1">
    <citation type="submission" date="2018-07" db="EMBL/GenBank/DDBJ databases">
        <authorList>
            <person name="Quirk P.G."/>
            <person name="Krulwich T.A."/>
        </authorList>
    </citation>
    <scope>NUCLEOTIDE SEQUENCE [LARGE SCALE GENOMIC DNA]</scope>
    <source>
        <strain evidence="7 8">CC-BB4</strain>
    </source>
</reference>
<dbReference type="KEGG" id="ptaw:DW352_22330"/>
<evidence type="ECO:0000256" key="4">
    <source>
        <dbReference type="ARBA" id="ARBA00022929"/>
    </source>
</evidence>
<dbReference type="SUPFAM" id="SSF55729">
    <property type="entry name" value="Acyl-CoA N-acyltransferases (Nat)"/>
    <property type="match status" value="1"/>
</dbReference>
<dbReference type="EC" id="2.3.1.184" evidence="6"/>
<keyword evidence="4 5" id="KW-0071">Autoinducer synthesis</keyword>
<dbReference type="InterPro" id="IPR016181">
    <property type="entry name" value="Acyl_CoA_acyltransferase"/>
</dbReference>
<dbReference type="GO" id="GO:0061579">
    <property type="term" value="F:N-acyl homoserine lactone synthase activity"/>
    <property type="evidence" value="ECO:0007669"/>
    <property type="project" value="UniProtKB-UniRule"/>
</dbReference>
<evidence type="ECO:0000256" key="2">
    <source>
        <dbReference type="ARBA" id="ARBA00022679"/>
    </source>
</evidence>
<keyword evidence="1 5" id="KW-0673">Quorum sensing</keyword>
<dbReference type="InterPro" id="IPR001690">
    <property type="entry name" value="Autoind_synthase"/>
</dbReference>
<keyword evidence="3 6" id="KW-0949">S-adenosyl-L-methionine</keyword>
<dbReference type="PROSITE" id="PS51187">
    <property type="entry name" value="AUTOINDUCER_SYNTH_2"/>
    <property type="match status" value="1"/>
</dbReference>
<evidence type="ECO:0000256" key="1">
    <source>
        <dbReference type="ARBA" id="ARBA00022654"/>
    </source>
</evidence>
<keyword evidence="2 6" id="KW-0808">Transferase</keyword>
<protein>
    <recommendedName>
        <fullName evidence="6">Acyl-homoserine-lactone synthase</fullName>
        <ecNumber evidence="6">2.3.1.184</ecNumber>
    </recommendedName>
    <alternativeName>
        <fullName evidence="6">Autoinducer synthesis protein</fullName>
    </alternativeName>
</protein>
<evidence type="ECO:0000313" key="8">
    <source>
        <dbReference type="Proteomes" id="UP000254889"/>
    </source>
</evidence>
<dbReference type="Proteomes" id="UP000254889">
    <property type="component" value="Chromosome"/>
</dbReference>
<evidence type="ECO:0000313" key="7">
    <source>
        <dbReference type="EMBL" id="AXK83017.1"/>
    </source>
</evidence>
<sequence>MASIAEKIVEIKVLQGIRPGCDRLLEGAFKLRHRVFVDEKRWEDLRKPDGREVDQFDGPQCIYVLALERNSVIGHMRMTPTTHPHLLADVHGHLCARPEPRGPAIWEWTRYCVQPLKRGRSKWGEVAARVQLAGMEWLFMHGVRDVVVEYNPKFIDRHLEMGFEVNLLGLPVEMEGEQVVAVHMRFDFSTLYQTRACLGVPGPILMTEPIAATA</sequence>
<comment type="catalytic activity">
    <reaction evidence="6">
        <text>a fatty acyl-[ACP] + S-adenosyl-L-methionine = an N-acyl-L-homoserine lactone + S-methyl-5'-thioadenosine + holo-[ACP] + H(+)</text>
        <dbReference type="Rhea" id="RHEA:10096"/>
        <dbReference type="Rhea" id="RHEA-COMP:9685"/>
        <dbReference type="Rhea" id="RHEA-COMP:14125"/>
        <dbReference type="ChEBI" id="CHEBI:15378"/>
        <dbReference type="ChEBI" id="CHEBI:17509"/>
        <dbReference type="ChEBI" id="CHEBI:55474"/>
        <dbReference type="ChEBI" id="CHEBI:59789"/>
        <dbReference type="ChEBI" id="CHEBI:64479"/>
        <dbReference type="ChEBI" id="CHEBI:138651"/>
        <dbReference type="EC" id="2.3.1.184"/>
    </reaction>
</comment>
<dbReference type="GO" id="GO:0007165">
    <property type="term" value="P:signal transduction"/>
    <property type="evidence" value="ECO:0007669"/>
    <property type="project" value="TreeGrafter"/>
</dbReference>
<dbReference type="EMBL" id="CP031417">
    <property type="protein sequence ID" value="AXK83017.1"/>
    <property type="molecule type" value="Genomic_DNA"/>
</dbReference>
<accession>A0A346A1H0</accession>
<gene>
    <name evidence="7" type="ORF">DW352_22330</name>
</gene>
<organism evidence="7 8">
    <name type="scientific">Pseudolabrys taiwanensis</name>
    <dbReference type="NCBI Taxonomy" id="331696"/>
    <lineage>
        <taxon>Bacteria</taxon>
        <taxon>Pseudomonadati</taxon>
        <taxon>Pseudomonadota</taxon>
        <taxon>Alphaproteobacteria</taxon>
        <taxon>Hyphomicrobiales</taxon>
        <taxon>Xanthobacteraceae</taxon>
        <taxon>Pseudolabrys</taxon>
    </lineage>
</organism>
<dbReference type="Gene3D" id="3.40.630.30">
    <property type="match status" value="1"/>
</dbReference>
<name>A0A346A1H0_9HYPH</name>
<dbReference type="PANTHER" id="PTHR39322">
    <property type="entry name" value="ACYL-HOMOSERINE-LACTONE SYNTHASE"/>
    <property type="match status" value="1"/>
</dbReference>